<proteinExistence type="predicted"/>
<dbReference type="AlphaFoldDB" id="A0A402CVZ9"/>
<reference evidence="1 2" key="1">
    <citation type="journal article" date="2019" name="Int. J. Syst. Evol. Microbiol.">
        <title>Capsulimonas corticalis gen. nov., sp. nov., an aerobic capsulated bacterium, of a novel bacterial order, Capsulimonadales ord. nov., of the class Armatimonadia of the phylum Armatimonadetes.</title>
        <authorList>
            <person name="Li J."/>
            <person name="Kudo C."/>
            <person name="Tonouchi A."/>
        </authorList>
    </citation>
    <scope>NUCLEOTIDE SEQUENCE [LARGE SCALE GENOMIC DNA]</scope>
    <source>
        <strain evidence="1 2">AX-7</strain>
    </source>
</reference>
<name>A0A402CVZ9_9BACT</name>
<accession>A0A402CVZ9</accession>
<dbReference type="EMBL" id="AP025739">
    <property type="protein sequence ID" value="BDI33987.1"/>
    <property type="molecule type" value="Genomic_DNA"/>
</dbReference>
<evidence type="ECO:0000313" key="1">
    <source>
        <dbReference type="EMBL" id="BDI33987.1"/>
    </source>
</evidence>
<evidence type="ECO:0000313" key="2">
    <source>
        <dbReference type="Proteomes" id="UP000287394"/>
    </source>
</evidence>
<gene>
    <name evidence="1" type="ORF">CCAX7_60380</name>
</gene>
<keyword evidence="2" id="KW-1185">Reference proteome</keyword>
<protein>
    <submittedName>
        <fullName evidence="1">Uncharacterized protein</fullName>
    </submittedName>
</protein>
<sequence length="158" mass="17481">MLTYDFNLDMETTMAEQVYFGLEDNIFGMELIRDAFNSYALRATIKINDIQSSVYAIPMDTEIKSVLAGGVLEHYTYRLLDNVFIWVSTDSDNLRFAFDVQAAKSEHATAAENYIGCDDNSVPGTGDWFSDAALCIPRKTLAAVLGDHATAQSEGAKK</sequence>
<organism evidence="1 2">
    <name type="scientific">Capsulimonas corticalis</name>
    <dbReference type="NCBI Taxonomy" id="2219043"/>
    <lineage>
        <taxon>Bacteria</taxon>
        <taxon>Bacillati</taxon>
        <taxon>Armatimonadota</taxon>
        <taxon>Armatimonadia</taxon>
        <taxon>Capsulimonadales</taxon>
        <taxon>Capsulimonadaceae</taxon>
        <taxon>Capsulimonas</taxon>
    </lineage>
</organism>
<dbReference type="RefSeq" id="WP_119321543.1">
    <property type="nucleotide sequence ID" value="NZ_AP025739.1"/>
</dbReference>
<dbReference type="Proteomes" id="UP000287394">
    <property type="component" value="Chromosome"/>
</dbReference>
<dbReference type="KEGG" id="ccot:CCAX7_60380"/>